<dbReference type="OrthoDB" id="4366145at2759"/>
<sequence length="330" mass="37069">MAFFQAANFVAFHCPTFVKRFSVTQLKSKLIREAQRLIRVMTPQDASWPPSRSLRRISAPKFFIADLDSSSSSNSTSPDASWTEDESKALIIDTPANARKVSSVFSEMDQSYTGLADGEANEENAGKGKCSSFAYADMIQNYQSEQNTGIRLLVWICDPAAECPIQATSLSWSHLQEDQWDISQQLEGLPTVYLGSNFLPDDLPGIHTSSATAHSYRWTAIFKCPPTQPFNSCRWIGRTAEGVIFLEEISRPERHGYPFMSEITKAIYQRDFDLDGLSMGDRHSRVPDLDWNTVRQGRGASDFERLSPWDSADSSNVSVVRFQYLAAFEI</sequence>
<organism evidence="1 2">
    <name type="scientific">Penicillium oxalicum (strain 114-2 / CGMCC 5302)</name>
    <name type="common">Penicillium decumbens</name>
    <dbReference type="NCBI Taxonomy" id="933388"/>
    <lineage>
        <taxon>Eukaryota</taxon>
        <taxon>Fungi</taxon>
        <taxon>Dikarya</taxon>
        <taxon>Ascomycota</taxon>
        <taxon>Pezizomycotina</taxon>
        <taxon>Eurotiomycetes</taxon>
        <taxon>Eurotiomycetidae</taxon>
        <taxon>Eurotiales</taxon>
        <taxon>Aspergillaceae</taxon>
        <taxon>Penicillium</taxon>
    </lineage>
</organism>
<name>S7ZMR6_PENO1</name>
<gene>
    <name evidence="1" type="ORF">PDE_04926</name>
</gene>
<dbReference type="Proteomes" id="UP000019376">
    <property type="component" value="Unassembled WGS sequence"/>
</dbReference>
<reference evidence="1 2" key="1">
    <citation type="journal article" date="2013" name="PLoS ONE">
        <title>Genomic and secretomic analyses reveal unique features of the lignocellulolytic enzyme system of Penicillium decumbens.</title>
        <authorList>
            <person name="Liu G."/>
            <person name="Zhang L."/>
            <person name="Wei X."/>
            <person name="Zou G."/>
            <person name="Qin Y."/>
            <person name="Ma L."/>
            <person name="Li J."/>
            <person name="Zheng H."/>
            <person name="Wang S."/>
            <person name="Wang C."/>
            <person name="Xun L."/>
            <person name="Zhao G.-P."/>
            <person name="Zhou Z."/>
            <person name="Qu Y."/>
        </authorList>
    </citation>
    <scope>NUCLEOTIDE SEQUENCE [LARGE SCALE GENOMIC DNA]</scope>
    <source>
        <strain evidence="2">114-2 / CGMCC 5302</strain>
    </source>
</reference>
<proteinExistence type="predicted"/>
<keyword evidence="2" id="KW-1185">Reference proteome</keyword>
<dbReference type="EMBL" id="KB644412">
    <property type="protein sequence ID" value="EPS29976.1"/>
    <property type="molecule type" value="Genomic_DNA"/>
</dbReference>
<evidence type="ECO:0000313" key="1">
    <source>
        <dbReference type="EMBL" id="EPS29976.1"/>
    </source>
</evidence>
<accession>S7ZMR6</accession>
<dbReference type="AlphaFoldDB" id="S7ZMR6"/>
<dbReference type="HOGENOM" id="CLU_842266_0_0_1"/>
<evidence type="ECO:0000313" key="2">
    <source>
        <dbReference type="Proteomes" id="UP000019376"/>
    </source>
</evidence>
<protein>
    <submittedName>
        <fullName evidence="1">Uncharacterized protein</fullName>
    </submittedName>
</protein>